<dbReference type="VEuPathDB" id="TriTrypDB:TCDM_08033"/>
<feature type="compositionally biased region" description="Polar residues" evidence="1">
    <location>
        <begin position="227"/>
        <end position="236"/>
    </location>
</feature>
<sequence>MSRQAVGWLSSKLGINIDGRTETEEKTDSAFFPSHGFSSAAMKIDMCLHKINDAVFGRDSDSGAGGESNFIGSSSGVGVTSGGEEVELDENGLPITKNWYYFDKELNRWNVSPEAPASIKEEYERRLKEDEDEREGRNFVPPPPLPPPPAPPLQPFVGEHPSIYPRGGLFPTGAPPPPQQQQQQNQQHGTHPQGLFGIQSSMGTPHHRPQYAMPKYFDLSTSAPHIPTTNLTTPHISTYVHPQPQTQEHQHQGQQLHPHQPQPNQESYQQPGVQTQFIRQQQDDPYQQHEQRQTYKQQHPLHPQVPLSPPTSGYDKGEPNQLFHHSFQNSVPGHPRGYPY</sequence>
<dbReference type="VEuPathDB" id="TriTrypDB:C4B63_281g15"/>
<feature type="region of interest" description="Disordered" evidence="1">
    <location>
        <begin position="60"/>
        <end position="85"/>
    </location>
</feature>
<evidence type="ECO:0000313" key="3">
    <source>
        <dbReference type="Proteomes" id="UP000246078"/>
    </source>
</evidence>
<dbReference type="VEuPathDB" id="TriTrypDB:TcG_01724"/>
<name>A0A2V2XHB8_TRYCR</name>
<dbReference type="VEuPathDB" id="TriTrypDB:TcCLB.506369.9"/>
<feature type="compositionally biased region" description="Polar residues" evidence="1">
    <location>
        <begin position="266"/>
        <end position="275"/>
    </location>
</feature>
<organism evidence="2 3">
    <name type="scientific">Trypanosoma cruzi</name>
    <dbReference type="NCBI Taxonomy" id="5693"/>
    <lineage>
        <taxon>Eukaryota</taxon>
        <taxon>Discoba</taxon>
        <taxon>Euglenozoa</taxon>
        <taxon>Kinetoplastea</taxon>
        <taxon>Metakinetoplastina</taxon>
        <taxon>Trypanosomatida</taxon>
        <taxon>Trypanosomatidae</taxon>
        <taxon>Trypanosoma</taxon>
        <taxon>Schizotrypanum</taxon>
    </lineage>
</organism>
<dbReference type="VEuPathDB" id="TriTrypDB:TcCLB.444777.20"/>
<feature type="compositionally biased region" description="Low complexity" evidence="1">
    <location>
        <begin position="241"/>
        <end position="265"/>
    </location>
</feature>
<dbReference type="EMBL" id="PRFC01000009">
    <property type="protein sequence ID" value="PWV19613.1"/>
    <property type="molecule type" value="Genomic_DNA"/>
</dbReference>
<feature type="compositionally biased region" description="Pro residues" evidence="1">
    <location>
        <begin position="140"/>
        <end position="154"/>
    </location>
</feature>
<gene>
    <name evidence="2" type="ORF">C3747_9g75</name>
</gene>
<feature type="region of interest" description="Disordered" evidence="1">
    <location>
        <begin position="227"/>
        <end position="340"/>
    </location>
</feature>
<feature type="compositionally biased region" description="Basic and acidic residues" evidence="1">
    <location>
        <begin position="124"/>
        <end position="137"/>
    </location>
</feature>
<dbReference type="VEuPathDB" id="TriTrypDB:TcBrA4_0057480"/>
<dbReference type="VEuPathDB" id="TriTrypDB:BCY84_14760"/>
<dbReference type="VEuPathDB" id="TriTrypDB:TcYC6_0073970"/>
<evidence type="ECO:0000313" key="2">
    <source>
        <dbReference type="EMBL" id="PWV19613.1"/>
    </source>
</evidence>
<proteinExistence type="predicted"/>
<dbReference type="VEuPathDB" id="TriTrypDB:C3747_9g75"/>
<dbReference type="VEuPathDB" id="TriTrypDB:TcCLB.509833.10"/>
<dbReference type="OrthoDB" id="252965at2759"/>
<dbReference type="VEuPathDB" id="TriTrypDB:ECC02_007532"/>
<reference evidence="2 3" key="1">
    <citation type="journal article" date="2018" name="Microb. Genom.">
        <title>Expanding an expanded genome: long-read sequencing of Trypanosoma cruzi.</title>
        <authorList>
            <person name="Berna L."/>
            <person name="Rodriguez M."/>
            <person name="Chiribao M.L."/>
            <person name="Parodi-Talice A."/>
            <person name="Pita S."/>
            <person name="Rijo G."/>
            <person name="Alvarez-Valin F."/>
            <person name="Robello C."/>
        </authorList>
    </citation>
    <scope>NUCLEOTIDE SEQUENCE [LARGE SCALE GENOMIC DNA]</scope>
    <source>
        <strain evidence="2 3">TCC</strain>
    </source>
</reference>
<dbReference type="VEuPathDB" id="TriTrypDB:TcCL_NonESM01389"/>
<dbReference type="Proteomes" id="UP000246078">
    <property type="component" value="Unassembled WGS sequence"/>
</dbReference>
<dbReference type="AlphaFoldDB" id="A0A2V2XHB8"/>
<feature type="compositionally biased region" description="Low complexity" evidence="1">
    <location>
        <begin position="276"/>
        <end position="285"/>
    </location>
</feature>
<feature type="compositionally biased region" description="Low complexity" evidence="1">
    <location>
        <begin position="180"/>
        <end position="193"/>
    </location>
</feature>
<comment type="caution">
    <text evidence="2">The sequence shown here is derived from an EMBL/GenBank/DDBJ whole genome shotgun (WGS) entry which is preliminary data.</text>
</comment>
<evidence type="ECO:0000256" key="1">
    <source>
        <dbReference type="SAM" id="MobiDB-lite"/>
    </source>
</evidence>
<protein>
    <submittedName>
        <fullName evidence="2">Uncharacterized protein</fullName>
    </submittedName>
</protein>
<dbReference type="OMA" id="RWNVSPE"/>
<accession>A0A2V2XHB8</accession>
<feature type="region of interest" description="Disordered" evidence="1">
    <location>
        <begin position="124"/>
        <end position="211"/>
    </location>
</feature>